<dbReference type="InterPro" id="IPR058193">
    <property type="entry name" value="VanY/YodJ_core_dom"/>
</dbReference>
<accession>A0A1M6CB77</accession>
<dbReference type="InterPro" id="IPR052179">
    <property type="entry name" value="DD-CPase-like"/>
</dbReference>
<reference evidence="4" key="1">
    <citation type="submission" date="2016-11" db="EMBL/GenBank/DDBJ databases">
        <authorList>
            <person name="Varghese N."/>
            <person name="Submissions S."/>
        </authorList>
    </citation>
    <scope>NUCLEOTIDE SEQUENCE [LARGE SCALE GENOMIC DNA]</scope>
    <source>
        <strain evidence="4">DSM 3071</strain>
    </source>
</reference>
<keyword evidence="3" id="KW-0645">Protease</keyword>
<gene>
    <name evidence="3" type="ORF">SAMN02745229_03302</name>
</gene>
<dbReference type="GO" id="GO:0004180">
    <property type="term" value="F:carboxypeptidase activity"/>
    <property type="evidence" value="ECO:0007669"/>
    <property type="project" value="UniProtKB-KW"/>
</dbReference>
<dbReference type="EMBL" id="FQXK01000034">
    <property type="protein sequence ID" value="SHI58143.1"/>
    <property type="molecule type" value="Genomic_DNA"/>
</dbReference>
<dbReference type="Pfam" id="PF02557">
    <property type="entry name" value="VanY"/>
    <property type="match status" value="1"/>
</dbReference>
<dbReference type="PANTHER" id="PTHR34385:SF1">
    <property type="entry name" value="PEPTIDOGLYCAN L-ALANYL-D-GLUTAMATE ENDOPEPTIDASE CWLK"/>
    <property type="match status" value="1"/>
</dbReference>
<dbReference type="GO" id="GO:0006508">
    <property type="term" value="P:proteolysis"/>
    <property type="evidence" value="ECO:0007669"/>
    <property type="project" value="InterPro"/>
</dbReference>
<dbReference type="InterPro" id="IPR003709">
    <property type="entry name" value="VanY-like_core_dom"/>
</dbReference>
<keyword evidence="3" id="KW-0378">Hydrolase</keyword>
<keyword evidence="1" id="KW-1133">Transmembrane helix</keyword>
<proteinExistence type="predicted"/>
<protein>
    <submittedName>
        <fullName evidence="3">LD-carboxypeptidase LdcB, LAS superfamily</fullName>
    </submittedName>
</protein>
<keyword evidence="3" id="KW-0121">Carboxypeptidase</keyword>
<keyword evidence="1" id="KW-0472">Membrane</keyword>
<sequence>MAVTGLRCFDIERGVILKRKKLIQTAVAIVGAAIFAAAAPMSVAGTLTTIEAKAAAFDYHVVFDATFYAAAYPDVVAAVGSDAETLYQHYVTSGMLEGRQPSASFNAQIYMSNYEDLQAVYGNNIAAYVQHYILVGMGEGRIADHLIAGKSLVSFDSLVTVQTIDLSAWNLVLVNHENPISTSYAPEVTLCANGEYMHKDVTPIVQQMIADAKAQGINLYLASGYRSASRQTYLYNRKVNYYKSLGYGQEESEKLAATVVNPPGQSEHQTGLCMDITDASYISLTENQENTAGYKWLYAHCAEYGFILRYPKDKENVTGVIYEPWHFRYVGVEAATEIMSRGITFEEYVAEHSL</sequence>
<dbReference type="AlphaFoldDB" id="A0A1M6CB77"/>
<dbReference type="STRING" id="1121131.SAMN02745229_03302"/>
<evidence type="ECO:0000259" key="2">
    <source>
        <dbReference type="Pfam" id="PF02557"/>
    </source>
</evidence>
<evidence type="ECO:0000313" key="3">
    <source>
        <dbReference type="EMBL" id="SHI58143.1"/>
    </source>
</evidence>
<dbReference type="SUPFAM" id="SSF55166">
    <property type="entry name" value="Hedgehog/DD-peptidase"/>
    <property type="match status" value="1"/>
</dbReference>
<dbReference type="Gene3D" id="3.30.1380.10">
    <property type="match status" value="1"/>
</dbReference>
<dbReference type="InterPro" id="IPR009045">
    <property type="entry name" value="Zn_M74/Hedgehog-like"/>
</dbReference>
<keyword evidence="1" id="KW-0812">Transmembrane</keyword>
<feature type="domain" description="D-alanyl-D-alanine carboxypeptidase-like core" evidence="2">
    <location>
        <begin position="195"/>
        <end position="331"/>
    </location>
</feature>
<evidence type="ECO:0000256" key="1">
    <source>
        <dbReference type="SAM" id="Phobius"/>
    </source>
</evidence>
<dbReference type="Proteomes" id="UP000184278">
    <property type="component" value="Unassembled WGS sequence"/>
</dbReference>
<dbReference type="PANTHER" id="PTHR34385">
    <property type="entry name" value="D-ALANYL-D-ALANINE CARBOXYPEPTIDASE"/>
    <property type="match status" value="1"/>
</dbReference>
<organism evidence="3 4">
    <name type="scientific">Butyrivibrio fibrisolvens DSM 3071</name>
    <dbReference type="NCBI Taxonomy" id="1121131"/>
    <lineage>
        <taxon>Bacteria</taxon>
        <taxon>Bacillati</taxon>
        <taxon>Bacillota</taxon>
        <taxon>Clostridia</taxon>
        <taxon>Lachnospirales</taxon>
        <taxon>Lachnospiraceae</taxon>
        <taxon>Butyrivibrio</taxon>
    </lineage>
</organism>
<evidence type="ECO:0000313" key="4">
    <source>
        <dbReference type="Proteomes" id="UP000184278"/>
    </source>
</evidence>
<dbReference type="CDD" id="cd14852">
    <property type="entry name" value="LD-carboxypeptidase"/>
    <property type="match status" value="1"/>
</dbReference>
<keyword evidence="4" id="KW-1185">Reference proteome</keyword>
<name>A0A1M6CB77_BUTFI</name>
<feature type="transmembrane region" description="Helical" evidence="1">
    <location>
        <begin position="22"/>
        <end position="43"/>
    </location>
</feature>